<dbReference type="SUPFAM" id="SSF49599">
    <property type="entry name" value="TRAF domain-like"/>
    <property type="match status" value="1"/>
</dbReference>
<accession>A0A8H8DHW8</accession>
<keyword evidence="3 4" id="KW-0862">Zinc</keyword>
<dbReference type="OrthoDB" id="1630758at2759"/>
<dbReference type="AlphaFoldDB" id="A0A8H8DHW8"/>
<gene>
    <name evidence="8" type="ORF">BJ554DRAFT_352</name>
</gene>
<reference evidence="8 9" key="1">
    <citation type="journal article" name="Sci. Rep.">
        <title>Genome-scale phylogenetic analyses confirm Olpidium as the closest living zoosporic fungus to the non-flagellated, terrestrial fungi.</title>
        <authorList>
            <person name="Chang Y."/>
            <person name="Rochon D."/>
            <person name="Sekimoto S."/>
            <person name="Wang Y."/>
            <person name="Chovatia M."/>
            <person name="Sandor L."/>
            <person name="Salamov A."/>
            <person name="Grigoriev I.V."/>
            <person name="Stajich J.E."/>
            <person name="Spatafora J.W."/>
        </authorList>
    </citation>
    <scope>NUCLEOTIDE SEQUENCE [LARGE SCALE GENOMIC DNA]</scope>
    <source>
        <strain evidence="8">S191</strain>
    </source>
</reference>
<keyword evidence="9" id="KW-1185">Reference proteome</keyword>
<keyword evidence="5" id="KW-0175">Coiled coil</keyword>
<evidence type="ECO:0000256" key="3">
    <source>
        <dbReference type="ARBA" id="ARBA00022833"/>
    </source>
</evidence>
<evidence type="ECO:0000256" key="2">
    <source>
        <dbReference type="ARBA" id="ARBA00022771"/>
    </source>
</evidence>
<organism evidence="8 9">
    <name type="scientific">Olpidium bornovanus</name>
    <dbReference type="NCBI Taxonomy" id="278681"/>
    <lineage>
        <taxon>Eukaryota</taxon>
        <taxon>Fungi</taxon>
        <taxon>Fungi incertae sedis</taxon>
        <taxon>Olpidiomycota</taxon>
        <taxon>Olpidiomycotina</taxon>
        <taxon>Olpidiomycetes</taxon>
        <taxon>Olpidiales</taxon>
        <taxon>Olpidiaceae</taxon>
        <taxon>Olpidium</taxon>
    </lineage>
</organism>
<protein>
    <recommendedName>
        <fullName evidence="7">TRAF-type domain-containing protein</fullName>
    </recommendedName>
</protein>
<evidence type="ECO:0000256" key="1">
    <source>
        <dbReference type="ARBA" id="ARBA00022723"/>
    </source>
</evidence>
<dbReference type="InterPro" id="IPR001293">
    <property type="entry name" value="Znf_TRAF"/>
</dbReference>
<sequence length="716" mass="77449">MSRNVFRESGQEAAPGVHSGGGAARVNPSQPGSDKLSGAGPVGYDATGGGSDAPLSADADVDLDALVYVEEVNSNLVCCICQAPFSDPRQFVEHHVREECRYGVSSSSGSPGVRRLEEEIGTPSKNVEETSPLARHYPSCPEVVVPCPHASHGCVWRGRRRDQPGHTAADCPFEPLRPLLQTLTRKFGSLERENRDLRSQLTAVRSELAELRGRAAGAGGGGAPPPAARPSGDYAEYVNRSPPPPPPLPPPPLPTGMLAQAGADLPPEIRRGRHDAILCASLPGYDPEGYFAAAPRAPWCEDRDSLRNQIENLAATVSSLELKHNVTWMQECLRLREEVQALRAVCHNTRSQVNALLLDTRNAAPAAAAAAVPASPAMPVTKIAPANPSLPVVRAGAPDHVGADRNQARLPVPLFPSDLDVTMYIRALARALSVSFEIIFVLTRESWKVRFAAPGNPGFTTAETPASRLRLRDETESMPGALTSPESHDGAASTTSRFSRLSLADSLRALKERHQLEDEWRQMLEAVLEAQEDEGEGVKPVEKDTDADRDRNEQARQEHVERFLREDLSTRRLHGYAEDEGDPKETRNGLLARAMLGAVPNYSGSGGAAAFTNFASKLEAAAEQANLSSQETLALATHHLTGQAEILWQSHTNEHRWGDPHRWTRWEQLREELGRCGVPRRELSSLLFTQDCCKLLGLGGGEKAGKLRVAAAGEES</sequence>
<evidence type="ECO:0000256" key="5">
    <source>
        <dbReference type="SAM" id="Coils"/>
    </source>
</evidence>
<proteinExistence type="predicted"/>
<dbReference type="GO" id="GO:0008270">
    <property type="term" value="F:zinc ion binding"/>
    <property type="evidence" value="ECO:0007669"/>
    <property type="project" value="UniProtKB-KW"/>
</dbReference>
<feature type="region of interest" description="Disordered" evidence="6">
    <location>
        <begin position="531"/>
        <end position="558"/>
    </location>
</feature>
<keyword evidence="1 4" id="KW-0479">Metal-binding</keyword>
<evidence type="ECO:0000259" key="7">
    <source>
        <dbReference type="PROSITE" id="PS50145"/>
    </source>
</evidence>
<evidence type="ECO:0000313" key="8">
    <source>
        <dbReference type="EMBL" id="KAG5459264.1"/>
    </source>
</evidence>
<evidence type="ECO:0000313" key="9">
    <source>
        <dbReference type="Proteomes" id="UP000673691"/>
    </source>
</evidence>
<keyword evidence="2 4" id="KW-0863">Zinc-finger</keyword>
<evidence type="ECO:0000256" key="4">
    <source>
        <dbReference type="PROSITE-ProRule" id="PRU00207"/>
    </source>
</evidence>
<feature type="compositionally biased region" description="Basic and acidic residues" evidence="6">
    <location>
        <begin position="536"/>
        <end position="558"/>
    </location>
</feature>
<dbReference type="EMBL" id="JAEFCI010007128">
    <property type="protein sequence ID" value="KAG5459264.1"/>
    <property type="molecule type" value="Genomic_DNA"/>
</dbReference>
<feature type="compositionally biased region" description="Basic and acidic residues" evidence="6">
    <location>
        <begin position="1"/>
        <end position="10"/>
    </location>
</feature>
<evidence type="ECO:0000256" key="6">
    <source>
        <dbReference type="SAM" id="MobiDB-lite"/>
    </source>
</evidence>
<feature type="compositionally biased region" description="Pro residues" evidence="6">
    <location>
        <begin position="241"/>
        <end position="254"/>
    </location>
</feature>
<feature type="coiled-coil region" evidence="5">
    <location>
        <begin position="180"/>
        <end position="214"/>
    </location>
</feature>
<feature type="zinc finger region" description="TRAF-type" evidence="4">
    <location>
        <begin position="136"/>
        <end position="172"/>
    </location>
</feature>
<feature type="region of interest" description="Disordered" evidence="6">
    <location>
        <begin position="215"/>
        <end position="255"/>
    </location>
</feature>
<feature type="domain" description="TRAF-type" evidence="7">
    <location>
        <begin position="136"/>
        <end position="172"/>
    </location>
</feature>
<feature type="region of interest" description="Disordered" evidence="6">
    <location>
        <begin position="1"/>
        <end position="53"/>
    </location>
</feature>
<comment type="caution">
    <text evidence="8">The sequence shown here is derived from an EMBL/GenBank/DDBJ whole genome shotgun (WGS) entry which is preliminary data.</text>
</comment>
<name>A0A8H8DHW8_9FUNG</name>
<dbReference type="Proteomes" id="UP000673691">
    <property type="component" value="Unassembled WGS sequence"/>
</dbReference>
<dbReference type="PROSITE" id="PS50145">
    <property type="entry name" value="ZF_TRAF"/>
    <property type="match status" value="1"/>
</dbReference>